<dbReference type="PANTHER" id="PTHR47978">
    <property type="match status" value="1"/>
</dbReference>
<reference evidence="2 3" key="1">
    <citation type="journal article" date="2013" name="PLoS ONE">
        <title>Predicting the Proteins of Angomonas deanei, Strigomonas culicis and Their Respective Endosymbionts Reveals New Aspects of the Trypanosomatidae Family.</title>
        <authorList>
            <person name="Motta M.C."/>
            <person name="Martins A.C."/>
            <person name="de Souza S.S."/>
            <person name="Catta-Preta C.M."/>
            <person name="Silva R."/>
            <person name="Klein C.C."/>
            <person name="de Almeida L.G."/>
            <person name="de Lima Cunha O."/>
            <person name="Ciapina L.P."/>
            <person name="Brocchi M."/>
            <person name="Colabardini A.C."/>
            <person name="de Araujo Lima B."/>
            <person name="Machado C.R."/>
            <person name="de Almeida Soares C.M."/>
            <person name="Probst C.M."/>
            <person name="de Menezes C.B."/>
            <person name="Thompson C.E."/>
            <person name="Bartholomeu D.C."/>
            <person name="Gradia D.F."/>
            <person name="Pavoni D.P."/>
            <person name="Grisard E.C."/>
            <person name="Fantinatti-Garboggini F."/>
            <person name="Marchini F.K."/>
            <person name="Rodrigues-Luiz G.F."/>
            <person name="Wagner G."/>
            <person name="Goldman G.H."/>
            <person name="Fietto J.L."/>
            <person name="Elias M.C."/>
            <person name="Goldman M.H."/>
            <person name="Sagot M.F."/>
            <person name="Pereira M."/>
            <person name="Stoco P.H."/>
            <person name="de Mendonca-Neto R.P."/>
            <person name="Teixeira S.M."/>
            <person name="Maciel T.E."/>
            <person name="de Oliveira Mendes T.A."/>
            <person name="Urmenyi T.P."/>
            <person name="de Souza W."/>
            <person name="Schenkman S."/>
            <person name="de Vasconcelos A.T."/>
        </authorList>
    </citation>
    <scope>NUCLEOTIDE SEQUENCE [LARGE SCALE GENOMIC DNA]</scope>
</reference>
<dbReference type="GO" id="GO:0005525">
    <property type="term" value="F:GTP binding"/>
    <property type="evidence" value="ECO:0007669"/>
    <property type="project" value="InterPro"/>
</dbReference>
<evidence type="ECO:0000313" key="3">
    <source>
        <dbReference type="Proteomes" id="UP000015354"/>
    </source>
</evidence>
<accession>S9UA62</accession>
<evidence type="ECO:0000256" key="1">
    <source>
        <dbReference type="ARBA" id="ARBA00022741"/>
    </source>
</evidence>
<dbReference type="SMART" id="SM00173">
    <property type="entry name" value="RAS"/>
    <property type="match status" value="1"/>
</dbReference>
<evidence type="ECO:0000313" key="2">
    <source>
        <dbReference type="EMBL" id="EPY25609.1"/>
    </source>
</evidence>
<dbReference type="SMART" id="SM00174">
    <property type="entry name" value="RHO"/>
    <property type="match status" value="1"/>
</dbReference>
<dbReference type="InterPro" id="IPR027417">
    <property type="entry name" value="P-loop_NTPase"/>
</dbReference>
<dbReference type="Proteomes" id="UP000015354">
    <property type="component" value="Unassembled WGS sequence"/>
</dbReference>
<dbReference type="PROSITE" id="PS51421">
    <property type="entry name" value="RAS"/>
    <property type="match status" value="1"/>
</dbReference>
<dbReference type="AlphaFoldDB" id="S9UA62"/>
<dbReference type="SMART" id="SM00175">
    <property type="entry name" value="RAB"/>
    <property type="match status" value="1"/>
</dbReference>
<dbReference type="Gene3D" id="3.40.50.300">
    <property type="entry name" value="P-loop containing nucleotide triphosphate hydrolases"/>
    <property type="match status" value="1"/>
</dbReference>
<gene>
    <name evidence="2" type="ORF">STCU_06634</name>
</gene>
<dbReference type="InterPro" id="IPR005225">
    <property type="entry name" value="Small_GTP-bd"/>
</dbReference>
<dbReference type="PRINTS" id="PR00449">
    <property type="entry name" value="RASTRNSFRMNG"/>
</dbReference>
<dbReference type="FunFam" id="3.40.50.300:FF:001656">
    <property type="entry name" value="Rab11B GTPase, putative"/>
    <property type="match status" value="1"/>
</dbReference>
<dbReference type="SUPFAM" id="SSF52540">
    <property type="entry name" value="P-loop containing nucleoside triphosphate hydrolases"/>
    <property type="match status" value="1"/>
</dbReference>
<dbReference type="PROSITE" id="PS51419">
    <property type="entry name" value="RAB"/>
    <property type="match status" value="1"/>
</dbReference>
<sequence length="272" mass="31580">MILLLPFFSHRVYDAFRSHSLEELLSCRTFLPSTICRYIFRFCNIYSVPNTSITKREREEQKRKNSTMETKILKTKTVVDNKPEETRNPVKLILLGDSAVGKSKLVERFLMQRYVPVQMSTYALTLFRYDFKSEDGEDVDVDIWDTAGQERFAAMHPAYYHEAHACILVFDVTRKATYKNLEKWLSELRTYREHIPCIVACNKIDEDPDVVTRAFAFAERHNFPLHFVSAADGTNVVQLFEVAVSIGAAYKKNPKNEDLMTQVLEMLKEGKK</sequence>
<dbReference type="GO" id="GO:0003924">
    <property type="term" value="F:GTPase activity"/>
    <property type="evidence" value="ECO:0007669"/>
    <property type="project" value="InterPro"/>
</dbReference>
<dbReference type="OrthoDB" id="48625at2759"/>
<proteinExistence type="predicted"/>
<dbReference type="InterPro" id="IPR001806">
    <property type="entry name" value="Small_GTPase"/>
</dbReference>
<name>S9UA62_9TRYP</name>
<dbReference type="Pfam" id="PF00071">
    <property type="entry name" value="Ras"/>
    <property type="match status" value="1"/>
</dbReference>
<dbReference type="NCBIfam" id="TIGR00231">
    <property type="entry name" value="small_GTP"/>
    <property type="match status" value="1"/>
</dbReference>
<organism evidence="2 3">
    <name type="scientific">Strigomonas culicis</name>
    <dbReference type="NCBI Taxonomy" id="28005"/>
    <lineage>
        <taxon>Eukaryota</taxon>
        <taxon>Discoba</taxon>
        <taxon>Euglenozoa</taxon>
        <taxon>Kinetoplastea</taxon>
        <taxon>Metakinetoplastina</taxon>
        <taxon>Trypanosomatida</taxon>
        <taxon>Trypanosomatidae</taxon>
        <taxon>Strigomonadinae</taxon>
        <taxon>Strigomonas</taxon>
    </lineage>
</organism>
<keyword evidence="3" id="KW-1185">Reference proteome</keyword>
<keyword evidence="1" id="KW-0547">Nucleotide-binding</keyword>
<protein>
    <submittedName>
        <fullName evidence="2">Rab family, other</fullName>
    </submittedName>
</protein>
<dbReference type="EMBL" id="ATMH01006634">
    <property type="protein sequence ID" value="EPY25609.1"/>
    <property type="molecule type" value="Genomic_DNA"/>
</dbReference>
<dbReference type="SMART" id="SM00176">
    <property type="entry name" value="RAN"/>
    <property type="match status" value="1"/>
</dbReference>
<comment type="caution">
    <text evidence="2">The sequence shown here is derived from an EMBL/GenBank/DDBJ whole genome shotgun (WGS) entry which is preliminary data.</text>
</comment>